<evidence type="ECO:0000313" key="2">
    <source>
        <dbReference type="EnsemblPlants" id="ONIVA04G07870.1"/>
    </source>
</evidence>
<reference evidence="2" key="2">
    <citation type="submission" date="2018-04" db="EMBL/GenBank/DDBJ databases">
        <title>OnivRS2 (Oryza nivara Reference Sequence Version 2).</title>
        <authorList>
            <person name="Zhang J."/>
            <person name="Kudrna D."/>
            <person name="Lee S."/>
            <person name="Talag J."/>
            <person name="Rajasekar S."/>
            <person name="Welchert J."/>
            <person name="Hsing Y.-I."/>
            <person name="Wing R.A."/>
        </authorList>
    </citation>
    <scope>NUCLEOTIDE SEQUENCE [LARGE SCALE GENOMIC DNA]</scope>
    <source>
        <strain evidence="2">SL10</strain>
    </source>
</reference>
<evidence type="ECO:0000313" key="3">
    <source>
        <dbReference type="Proteomes" id="UP000006591"/>
    </source>
</evidence>
<name>A0A0E0GZS0_ORYNI</name>
<sequence>MAAERAVAADLKMGRVTEVDLEVCHEGLRPTCRNRLNHQTSAKSQMDTKGETKGRSPWAEPDDED</sequence>
<proteinExistence type="predicted"/>
<organism evidence="2">
    <name type="scientific">Oryza nivara</name>
    <name type="common">Indian wild rice</name>
    <name type="synonym">Oryza sativa f. spontanea</name>
    <dbReference type="NCBI Taxonomy" id="4536"/>
    <lineage>
        <taxon>Eukaryota</taxon>
        <taxon>Viridiplantae</taxon>
        <taxon>Streptophyta</taxon>
        <taxon>Embryophyta</taxon>
        <taxon>Tracheophyta</taxon>
        <taxon>Spermatophyta</taxon>
        <taxon>Magnoliopsida</taxon>
        <taxon>Liliopsida</taxon>
        <taxon>Poales</taxon>
        <taxon>Poaceae</taxon>
        <taxon>BOP clade</taxon>
        <taxon>Oryzoideae</taxon>
        <taxon>Oryzeae</taxon>
        <taxon>Oryzinae</taxon>
        <taxon>Oryza</taxon>
    </lineage>
</organism>
<dbReference type="EnsemblPlants" id="ONIVA04G07870.1">
    <property type="protein sequence ID" value="ONIVA04G07870.1"/>
    <property type="gene ID" value="ONIVA04G07870"/>
</dbReference>
<keyword evidence="3" id="KW-1185">Reference proteome</keyword>
<dbReference type="HOGENOM" id="CLU_2853644_0_0_1"/>
<accession>A0A0E0GZS0</accession>
<protein>
    <submittedName>
        <fullName evidence="2">Uncharacterized protein</fullName>
    </submittedName>
</protein>
<evidence type="ECO:0000256" key="1">
    <source>
        <dbReference type="SAM" id="MobiDB-lite"/>
    </source>
</evidence>
<dbReference type="Gramene" id="ONIVA04G07870.1">
    <property type="protein sequence ID" value="ONIVA04G07870.1"/>
    <property type="gene ID" value="ONIVA04G07870"/>
</dbReference>
<reference evidence="2" key="1">
    <citation type="submission" date="2015-04" db="UniProtKB">
        <authorList>
            <consortium name="EnsemblPlants"/>
        </authorList>
    </citation>
    <scope>IDENTIFICATION</scope>
    <source>
        <strain evidence="2">SL10</strain>
    </source>
</reference>
<dbReference type="Proteomes" id="UP000006591">
    <property type="component" value="Chromosome 4"/>
</dbReference>
<dbReference type="AlphaFoldDB" id="A0A0E0GZS0"/>
<feature type="region of interest" description="Disordered" evidence="1">
    <location>
        <begin position="31"/>
        <end position="65"/>
    </location>
</feature>